<dbReference type="EMBL" id="FMSH01000334">
    <property type="protein sequence ID" value="SCU80555.1"/>
    <property type="molecule type" value="Genomic_DNA"/>
</dbReference>
<dbReference type="AlphaFoldDB" id="A0A1K0JRL2"/>
<protein>
    <submittedName>
        <fullName evidence="2">Uncharacterized protein</fullName>
    </submittedName>
</protein>
<evidence type="ECO:0000256" key="1">
    <source>
        <dbReference type="SAM" id="MobiDB-lite"/>
    </source>
</evidence>
<name>A0A1K0JRL2_CUPNE</name>
<accession>A0A1K0JRL2</accession>
<proteinExistence type="predicted"/>
<feature type="region of interest" description="Disordered" evidence="1">
    <location>
        <begin position="1"/>
        <end position="21"/>
    </location>
</feature>
<sequence>MRAALERAANRRGGFADVLVP</sequence>
<organism evidence="2">
    <name type="scientific">Cupriavidus necator</name>
    <name type="common">Alcaligenes eutrophus</name>
    <name type="synonym">Ralstonia eutropha</name>
    <dbReference type="NCBI Taxonomy" id="106590"/>
    <lineage>
        <taxon>Bacteria</taxon>
        <taxon>Pseudomonadati</taxon>
        <taxon>Pseudomonadota</taxon>
        <taxon>Betaproteobacteria</taxon>
        <taxon>Burkholderiales</taxon>
        <taxon>Burkholderiaceae</taxon>
        <taxon>Cupriavidus</taxon>
    </lineage>
</organism>
<reference evidence="2" key="1">
    <citation type="submission" date="2016-09" db="EMBL/GenBank/DDBJ databases">
        <authorList>
            <person name="Capua I."/>
            <person name="De Benedictis P."/>
            <person name="Joannis T."/>
            <person name="Lombin L.H."/>
            <person name="Cattoli G."/>
        </authorList>
    </citation>
    <scope>NUCLEOTIDE SEQUENCE</scope>
    <source>
        <strain evidence="2">B9</strain>
    </source>
</reference>
<gene>
    <name evidence="2" type="ORF">CNECB9_40001</name>
</gene>
<evidence type="ECO:0000313" key="2">
    <source>
        <dbReference type="EMBL" id="SCU80555.1"/>
    </source>
</evidence>